<dbReference type="PIRSF" id="PIRSF032131">
    <property type="entry name" value="UCP032131"/>
    <property type="match status" value="1"/>
</dbReference>
<gene>
    <name evidence="2" type="ORF">GV368_05705</name>
</gene>
<accession>A0ABX1QN67</accession>
<keyword evidence="3" id="KW-1185">Reference proteome</keyword>
<name>A0ABX1QN67_9PROT</name>
<feature type="compositionally biased region" description="Basic and acidic residues" evidence="1">
    <location>
        <begin position="54"/>
        <end position="63"/>
    </location>
</feature>
<protein>
    <submittedName>
        <fullName evidence="2">DUF1178 family protein</fullName>
    </submittedName>
</protein>
<dbReference type="Pfam" id="PF06676">
    <property type="entry name" value="DUF1178"/>
    <property type="match status" value="1"/>
</dbReference>
<sequence>MIVVDLLCAAAHRFEGWFPSAEALESQLAQGAVHCPMCGSKEVRRLPSAPYVHTGERGGEMREPSSLPATAPAPPPPAEDARLAHLWQTLRALGRQAEDVGARFPEEARRIHRGEADARPIRGQSSTEEFLSLLEEGIEVLPLPPLDEDMH</sequence>
<comment type="caution">
    <text evidence="2">The sequence shown here is derived from an EMBL/GenBank/DDBJ whole genome shotgun (WGS) entry which is preliminary data.</text>
</comment>
<reference evidence="2 3" key="1">
    <citation type="journal article" date="2020" name="Curr. Microbiol.">
        <title>Tepidiphilus baoligensis sp. nov., a Novel Bacterium of the Family Hydrogenophilaceae Isolated from an Oil Reservoir.</title>
        <authorList>
            <person name="Zhang X."/>
            <person name="Wang G."/>
            <person name="Ma X."/>
            <person name="Yu J."/>
            <person name="You J."/>
            <person name="Xue Y."/>
            <person name="Ma Y."/>
        </authorList>
    </citation>
    <scope>NUCLEOTIDE SEQUENCE [LARGE SCALE GENOMIC DNA]</scope>
    <source>
        <strain evidence="2 3">B18-69</strain>
    </source>
</reference>
<organism evidence="2 3">
    <name type="scientific">Tepidiphilus baoligensis</name>
    <dbReference type="NCBI Taxonomy" id="2698687"/>
    <lineage>
        <taxon>Bacteria</taxon>
        <taxon>Pseudomonadati</taxon>
        <taxon>Pseudomonadota</taxon>
        <taxon>Hydrogenophilia</taxon>
        <taxon>Hydrogenophilales</taxon>
        <taxon>Hydrogenophilaceae</taxon>
        <taxon>Tepidiphilus</taxon>
    </lineage>
</organism>
<evidence type="ECO:0000313" key="3">
    <source>
        <dbReference type="Proteomes" id="UP000669605"/>
    </source>
</evidence>
<dbReference type="EMBL" id="JAAAUB010000006">
    <property type="protein sequence ID" value="NMH16603.1"/>
    <property type="molecule type" value="Genomic_DNA"/>
</dbReference>
<dbReference type="InterPro" id="IPR009562">
    <property type="entry name" value="DUF1178"/>
</dbReference>
<evidence type="ECO:0000256" key="1">
    <source>
        <dbReference type="SAM" id="MobiDB-lite"/>
    </source>
</evidence>
<dbReference type="Proteomes" id="UP000669605">
    <property type="component" value="Unassembled WGS sequence"/>
</dbReference>
<dbReference type="RefSeq" id="WP_169115830.1">
    <property type="nucleotide sequence ID" value="NZ_JAAAUB010000006.1"/>
</dbReference>
<feature type="region of interest" description="Disordered" evidence="1">
    <location>
        <begin position="49"/>
        <end position="79"/>
    </location>
</feature>
<proteinExistence type="predicted"/>
<evidence type="ECO:0000313" key="2">
    <source>
        <dbReference type="EMBL" id="NMH16603.1"/>
    </source>
</evidence>